<dbReference type="OrthoDB" id="269227at2759"/>
<evidence type="ECO:0000256" key="9">
    <source>
        <dbReference type="RuleBase" id="RU003968"/>
    </source>
</evidence>
<dbReference type="PROSITE" id="PS00623">
    <property type="entry name" value="GMC_OXRED_1"/>
    <property type="match status" value="1"/>
</dbReference>
<feature type="binding site" evidence="8">
    <location>
        <position position="242"/>
    </location>
    <ligand>
        <name>FAD</name>
        <dbReference type="ChEBI" id="CHEBI:57692"/>
    </ligand>
</feature>
<dbReference type="InterPro" id="IPR007867">
    <property type="entry name" value="GMC_OxRtase_C"/>
</dbReference>
<evidence type="ECO:0000256" key="2">
    <source>
        <dbReference type="ARBA" id="ARBA00010790"/>
    </source>
</evidence>
<feature type="domain" description="Glucose-methanol-choline oxidoreductase N-terminal" evidence="11">
    <location>
        <begin position="283"/>
        <end position="297"/>
    </location>
</feature>
<keyword evidence="6" id="KW-0560">Oxidoreductase</keyword>
<dbReference type="HOGENOM" id="CLU_002865_6_0_1"/>
<dbReference type="PROSITE" id="PS00624">
    <property type="entry name" value="GMC_OXRED_2"/>
    <property type="match status" value="1"/>
</dbReference>
<keyword evidence="7" id="KW-0325">Glycoprotein</keyword>
<keyword evidence="4" id="KW-0732">Signal</keyword>
<dbReference type="GO" id="GO:0016614">
    <property type="term" value="F:oxidoreductase activity, acting on CH-OH group of donors"/>
    <property type="evidence" value="ECO:0007669"/>
    <property type="project" value="InterPro"/>
</dbReference>
<sequence length="553" mass="60647">MVAKIADVADKSFDYIIIGGGTAGLTAAARLSEDPSISVAVLEAGSPNLDDPKIIIPAQLTKTFTDPQYDWAFTTNPQKNANNRVSLWNRGKGLGGSSAMNFYGWIKPPAADMDAFEKLGNPNWTWKNFEGYSKLTETSHVAAKEHAAVYPHTFNAAYRGTAGPIQVSIPHHLHTLDLLFRQSFENKGLKSVPDPYGGEITGTCLASASMDPKTWTRSYAATGYYQPNKDRSNLTVLTEAFVSRILFGNDEAGKDLTATGVEFFHGGKAYVVHVQKEIILSAGTIKSPHVLELSGIGRPDVLSKIGVDLKINLPGVGENVQEHHMVGITVELDTKGGHETMDFLRDPEYAAKALELHAEGKGLYRMGVTSFAYIPLSTTSPKEAPGLIEGVAQKINDAKRDGKLPPGLAEQLDVQLEILRNDTLPDVEIVAVPCHLVAPSPPEPGKSYVTLFCIIQHPFSRGYIHARSKDPTEQPEIEPNYFDWDFDLEALVQTVKYAKSLSEVEPWKSGNNRELDPGPECKTDEEIRECIRKIPGRLSTTYHTWNFCLSGVK</sequence>
<feature type="domain" description="Glucose-methanol-choline oxidoreductase N-terminal" evidence="10">
    <location>
        <begin position="91"/>
        <end position="114"/>
    </location>
</feature>
<proteinExistence type="inferred from homology"/>
<comment type="similarity">
    <text evidence="2 9">Belongs to the GMC oxidoreductase family.</text>
</comment>
<dbReference type="Proteomes" id="UP000054166">
    <property type="component" value="Unassembled WGS sequence"/>
</dbReference>
<evidence type="ECO:0000259" key="11">
    <source>
        <dbReference type="PROSITE" id="PS00624"/>
    </source>
</evidence>
<dbReference type="PIRSF" id="PIRSF000137">
    <property type="entry name" value="Alcohol_oxidase"/>
    <property type="match status" value="1"/>
</dbReference>
<dbReference type="EMBL" id="KN832974">
    <property type="protein sequence ID" value="KIM89884.1"/>
    <property type="molecule type" value="Genomic_DNA"/>
</dbReference>
<dbReference type="Gene3D" id="3.30.560.10">
    <property type="entry name" value="Glucose Oxidase, domain 3"/>
    <property type="match status" value="1"/>
</dbReference>
<reference evidence="12 13" key="1">
    <citation type="submission" date="2014-04" db="EMBL/GenBank/DDBJ databases">
        <authorList>
            <consortium name="DOE Joint Genome Institute"/>
            <person name="Kuo A."/>
            <person name="Tarkka M."/>
            <person name="Buscot F."/>
            <person name="Kohler A."/>
            <person name="Nagy L.G."/>
            <person name="Floudas D."/>
            <person name="Copeland A."/>
            <person name="Barry K.W."/>
            <person name="Cichocki N."/>
            <person name="Veneault-Fourrey C."/>
            <person name="LaButti K."/>
            <person name="Lindquist E.A."/>
            <person name="Lipzen A."/>
            <person name="Lundell T."/>
            <person name="Morin E."/>
            <person name="Murat C."/>
            <person name="Sun H."/>
            <person name="Tunlid A."/>
            <person name="Henrissat B."/>
            <person name="Grigoriev I.V."/>
            <person name="Hibbett D.S."/>
            <person name="Martin F."/>
            <person name="Nordberg H.P."/>
            <person name="Cantor M.N."/>
            <person name="Hua S.X."/>
        </authorList>
    </citation>
    <scope>NUCLEOTIDE SEQUENCE [LARGE SCALE GENOMIC DNA]</scope>
    <source>
        <strain evidence="12 13">F 1598</strain>
    </source>
</reference>
<dbReference type="Pfam" id="PF05199">
    <property type="entry name" value="GMC_oxred_C"/>
    <property type="match status" value="1"/>
</dbReference>
<reference evidence="13" key="2">
    <citation type="submission" date="2015-01" db="EMBL/GenBank/DDBJ databases">
        <title>Evolutionary Origins and Diversification of the Mycorrhizal Mutualists.</title>
        <authorList>
            <consortium name="DOE Joint Genome Institute"/>
            <consortium name="Mycorrhizal Genomics Consortium"/>
            <person name="Kohler A."/>
            <person name="Kuo A."/>
            <person name="Nagy L.G."/>
            <person name="Floudas D."/>
            <person name="Copeland A."/>
            <person name="Barry K.W."/>
            <person name="Cichocki N."/>
            <person name="Veneault-Fourrey C."/>
            <person name="LaButti K."/>
            <person name="Lindquist E.A."/>
            <person name="Lipzen A."/>
            <person name="Lundell T."/>
            <person name="Morin E."/>
            <person name="Murat C."/>
            <person name="Riley R."/>
            <person name="Ohm R."/>
            <person name="Sun H."/>
            <person name="Tunlid A."/>
            <person name="Henrissat B."/>
            <person name="Grigoriev I.V."/>
            <person name="Hibbett D.S."/>
            <person name="Martin F."/>
        </authorList>
    </citation>
    <scope>NUCLEOTIDE SEQUENCE [LARGE SCALE GENOMIC DNA]</scope>
    <source>
        <strain evidence="13">F 1598</strain>
    </source>
</reference>
<evidence type="ECO:0000256" key="3">
    <source>
        <dbReference type="ARBA" id="ARBA00022630"/>
    </source>
</evidence>
<dbReference type="SUPFAM" id="SSF54373">
    <property type="entry name" value="FAD-linked reductases, C-terminal domain"/>
    <property type="match status" value="1"/>
</dbReference>
<evidence type="ECO:0000256" key="4">
    <source>
        <dbReference type="ARBA" id="ARBA00022729"/>
    </source>
</evidence>
<comment type="cofactor">
    <cofactor evidence="1 8">
        <name>FAD</name>
        <dbReference type="ChEBI" id="CHEBI:57692"/>
    </cofactor>
</comment>
<gene>
    <name evidence="12" type="ORF">PILCRDRAFT_199918</name>
</gene>
<evidence type="ECO:0000256" key="5">
    <source>
        <dbReference type="ARBA" id="ARBA00022827"/>
    </source>
</evidence>
<dbReference type="STRING" id="765440.A0A0C3GDW4"/>
<dbReference type="GO" id="GO:0050660">
    <property type="term" value="F:flavin adenine dinucleotide binding"/>
    <property type="evidence" value="ECO:0007669"/>
    <property type="project" value="InterPro"/>
</dbReference>
<organism evidence="12 13">
    <name type="scientific">Piloderma croceum (strain F 1598)</name>
    <dbReference type="NCBI Taxonomy" id="765440"/>
    <lineage>
        <taxon>Eukaryota</taxon>
        <taxon>Fungi</taxon>
        <taxon>Dikarya</taxon>
        <taxon>Basidiomycota</taxon>
        <taxon>Agaricomycotina</taxon>
        <taxon>Agaricomycetes</taxon>
        <taxon>Agaricomycetidae</taxon>
        <taxon>Atheliales</taxon>
        <taxon>Atheliaceae</taxon>
        <taxon>Piloderma</taxon>
    </lineage>
</organism>
<name>A0A0C3GDW4_PILCF</name>
<dbReference type="Gene3D" id="3.50.50.60">
    <property type="entry name" value="FAD/NAD(P)-binding domain"/>
    <property type="match status" value="1"/>
</dbReference>
<protein>
    <submittedName>
        <fullName evidence="12">GMC oxidoreductase</fullName>
    </submittedName>
</protein>
<dbReference type="PANTHER" id="PTHR11552:SF201">
    <property type="entry name" value="GLUCOSE-METHANOL-CHOLINE OXIDOREDUCTASE N-TERMINAL DOMAIN-CONTAINING PROTEIN"/>
    <property type="match status" value="1"/>
</dbReference>
<dbReference type="InterPro" id="IPR036188">
    <property type="entry name" value="FAD/NAD-bd_sf"/>
</dbReference>
<evidence type="ECO:0000313" key="12">
    <source>
        <dbReference type="EMBL" id="KIM89884.1"/>
    </source>
</evidence>
<keyword evidence="5 8" id="KW-0274">FAD</keyword>
<dbReference type="InterPro" id="IPR000172">
    <property type="entry name" value="GMC_OxRdtase_N"/>
</dbReference>
<evidence type="ECO:0000313" key="13">
    <source>
        <dbReference type="Proteomes" id="UP000054166"/>
    </source>
</evidence>
<evidence type="ECO:0000256" key="8">
    <source>
        <dbReference type="PIRSR" id="PIRSR000137-2"/>
    </source>
</evidence>
<evidence type="ECO:0000256" key="7">
    <source>
        <dbReference type="ARBA" id="ARBA00023180"/>
    </source>
</evidence>
<evidence type="ECO:0000256" key="6">
    <source>
        <dbReference type="ARBA" id="ARBA00023002"/>
    </source>
</evidence>
<dbReference type="InParanoid" id="A0A0C3GDW4"/>
<evidence type="ECO:0000256" key="1">
    <source>
        <dbReference type="ARBA" id="ARBA00001974"/>
    </source>
</evidence>
<accession>A0A0C3GDW4</accession>
<dbReference type="InterPro" id="IPR012132">
    <property type="entry name" value="GMC_OxRdtase"/>
</dbReference>
<evidence type="ECO:0000259" key="10">
    <source>
        <dbReference type="PROSITE" id="PS00623"/>
    </source>
</evidence>
<dbReference type="AlphaFoldDB" id="A0A0C3GDW4"/>
<keyword evidence="3 9" id="KW-0285">Flavoprotein</keyword>
<dbReference type="Pfam" id="PF00732">
    <property type="entry name" value="GMC_oxred_N"/>
    <property type="match status" value="1"/>
</dbReference>
<dbReference type="PANTHER" id="PTHR11552">
    <property type="entry name" value="GLUCOSE-METHANOL-CHOLINE GMC OXIDOREDUCTASE"/>
    <property type="match status" value="1"/>
</dbReference>
<keyword evidence="13" id="KW-1185">Reference proteome</keyword>
<dbReference type="SUPFAM" id="SSF51905">
    <property type="entry name" value="FAD/NAD(P)-binding domain"/>
    <property type="match status" value="1"/>
</dbReference>